<evidence type="ECO:0000313" key="3">
    <source>
        <dbReference type="Proteomes" id="UP001221757"/>
    </source>
</evidence>
<dbReference type="AlphaFoldDB" id="A0AAD7GYC9"/>
<reference evidence="2" key="1">
    <citation type="submission" date="2023-03" db="EMBL/GenBank/DDBJ databases">
        <title>Massive genome expansion in bonnet fungi (Mycena s.s.) driven by repeated elements and novel gene families across ecological guilds.</title>
        <authorList>
            <consortium name="Lawrence Berkeley National Laboratory"/>
            <person name="Harder C.B."/>
            <person name="Miyauchi S."/>
            <person name="Viragh M."/>
            <person name="Kuo A."/>
            <person name="Thoen E."/>
            <person name="Andreopoulos B."/>
            <person name="Lu D."/>
            <person name="Skrede I."/>
            <person name="Drula E."/>
            <person name="Henrissat B."/>
            <person name="Morin E."/>
            <person name="Kohler A."/>
            <person name="Barry K."/>
            <person name="LaButti K."/>
            <person name="Morin E."/>
            <person name="Salamov A."/>
            <person name="Lipzen A."/>
            <person name="Mereny Z."/>
            <person name="Hegedus B."/>
            <person name="Baldrian P."/>
            <person name="Stursova M."/>
            <person name="Weitz H."/>
            <person name="Taylor A."/>
            <person name="Grigoriev I.V."/>
            <person name="Nagy L.G."/>
            <person name="Martin F."/>
            <person name="Kauserud H."/>
        </authorList>
    </citation>
    <scope>NUCLEOTIDE SEQUENCE</scope>
    <source>
        <strain evidence="2">CBHHK067</strain>
    </source>
</reference>
<accession>A0AAD7GYC9</accession>
<evidence type="ECO:0000256" key="1">
    <source>
        <dbReference type="SAM" id="MobiDB-lite"/>
    </source>
</evidence>
<gene>
    <name evidence="2" type="ORF">B0H17DRAFT_1124845</name>
</gene>
<feature type="region of interest" description="Disordered" evidence="1">
    <location>
        <begin position="24"/>
        <end position="130"/>
    </location>
</feature>
<evidence type="ECO:0000313" key="2">
    <source>
        <dbReference type="EMBL" id="KAJ7708061.1"/>
    </source>
</evidence>
<proteinExistence type="predicted"/>
<name>A0AAD7GYC9_MYCRO</name>
<feature type="compositionally biased region" description="Acidic residues" evidence="1">
    <location>
        <begin position="64"/>
        <end position="96"/>
    </location>
</feature>
<feature type="compositionally biased region" description="Basic residues" evidence="1">
    <location>
        <begin position="113"/>
        <end position="126"/>
    </location>
</feature>
<protein>
    <submittedName>
        <fullName evidence="2">Uncharacterized protein</fullName>
    </submittedName>
</protein>
<keyword evidence="3" id="KW-1185">Reference proteome</keyword>
<organism evidence="2 3">
    <name type="scientific">Mycena rosella</name>
    <name type="common">Pink bonnet</name>
    <name type="synonym">Agaricus rosellus</name>
    <dbReference type="NCBI Taxonomy" id="1033263"/>
    <lineage>
        <taxon>Eukaryota</taxon>
        <taxon>Fungi</taxon>
        <taxon>Dikarya</taxon>
        <taxon>Basidiomycota</taxon>
        <taxon>Agaricomycotina</taxon>
        <taxon>Agaricomycetes</taxon>
        <taxon>Agaricomycetidae</taxon>
        <taxon>Agaricales</taxon>
        <taxon>Marasmiineae</taxon>
        <taxon>Mycenaceae</taxon>
        <taxon>Mycena</taxon>
    </lineage>
</organism>
<dbReference type="Proteomes" id="UP001221757">
    <property type="component" value="Unassembled WGS sequence"/>
</dbReference>
<comment type="caution">
    <text evidence="2">The sequence shown here is derived from an EMBL/GenBank/DDBJ whole genome shotgun (WGS) entry which is preliminary data.</text>
</comment>
<dbReference type="EMBL" id="JARKIE010000004">
    <property type="protein sequence ID" value="KAJ7708061.1"/>
    <property type="molecule type" value="Genomic_DNA"/>
</dbReference>
<sequence>MAPRTSTRGAATVIQKNIARIAANDLLDSDDDLPVGPSSADVDMTLVDFDSDAEEEDVNKVQEGSEDEDEESGEEEEAEAEAEAEQEDGEQSEEEGAMGKRKRRATKADKKKPVGKKRRGPAKKSVNKPADDRKITYTISIFTAAEAIKSKSAKKPTKTAILSLHNSEPFDTVRDQILVGIASALHPPQADYNNYNITFTVPRQVTDPITLDSEENYTHLVVHALKITTTPSAKIIVEAKEDRAGNKENDAIEIDDKSADKAKHKGRPKTRIPNAQQILPGNVALNEKIGILRARWQCPTPGGPCGSEHCFVQADVPEHFPLGNAQFESWGSAMLKGKAYADEDKPPNGGLFDGINNKALAARSPILQRRLNLKAEKNAAAAPQINFNFPPDLMQILRPPPAPAPAPAPAQPAALPTFQTPMLIPFPLVPGTKMSIEDFCTEYKLDDDIRDHFRTHKFKSTSSFQYIELAELKGMDFWQAKSQS</sequence>